<keyword evidence="3" id="KW-1185">Reference proteome</keyword>
<feature type="compositionally biased region" description="Low complexity" evidence="1">
    <location>
        <begin position="192"/>
        <end position="208"/>
    </location>
</feature>
<evidence type="ECO:0000256" key="1">
    <source>
        <dbReference type="SAM" id="MobiDB-lite"/>
    </source>
</evidence>
<feature type="compositionally biased region" description="Polar residues" evidence="1">
    <location>
        <begin position="218"/>
        <end position="229"/>
    </location>
</feature>
<dbReference type="OrthoDB" id="4069757at2759"/>
<dbReference type="AlphaFoldDB" id="A0A1E5R7Z1"/>
<proteinExistence type="predicted"/>
<reference evidence="3" key="1">
    <citation type="journal article" date="2016" name="Genome Announc.">
        <title>Genome sequences of three species of Hanseniaspora isolated from spontaneous wine fermentations.</title>
        <authorList>
            <person name="Sternes P.R."/>
            <person name="Lee D."/>
            <person name="Kutyna D.R."/>
            <person name="Borneman A.R."/>
        </authorList>
    </citation>
    <scope>NUCLEOTIDE SEQUENCE [LARGE SCALE GENOMIC DNA]</scope>
    <source>
        <strain evidence="3">AWRI3579</strain>
    </source>
</reference>
<dbReference type="Proteomes" id="UP000095728">
    <property type="component" value="Unassembled WGS sequence"/>
</dbReference>
<comment type="caution">
    <text evidence="2">The sequence shown here is derived from an EMBL/GenBank/DDBJ whole genome shotgun (WGS) entry which is preliminary data.</text>
</comment>
<dbReference type="EMBL" id="LPNM01000009">
    <property type="protein sequence ID" value="OEJ83026.1"/>
    <property type="molecule type" value="Genomic_DNA"/>
</dbReference>
<feature type="region of interest" description="Disordered" evidence="1">
    <location>
        <begin position="218"/>
        <end position="237"/>
    </location>
</feature>
<evidence type="ECO:0000313" key="2">
    <source>
        <dbReference type="EMBL" id="OEJ83026.1"/>
    </source>
</evidence>
<dbReference type="FunCoup" id="A0A1E5R7Z1">
    <property type="interactions" value="103"/>
</dbReference>
<accession>A0A1E5R7Z1</accession>
<gene>
    <name evidence="2" type="ORF">AWRI3579_g3386</name>
</gene>
<protein>
    <submittedName>
        <fullName evidence="2">Uncharacterized protein</fullName>
    </submittedName>
</protein>
<evidence type="ECO:0000313" key="3">
    <source>
        <dbReference type="Proteomes" id="UP000095728"/>
    </source>
</evidence>
<organism evidence="2 3">
    <name type="scientific">Hanseniaspora osmophila</name>
    <dbReference type="NCBI Taxonomy" id="56408"/>
    <lineage>
        <taxon>Eukaryota</taxon>
        <taxon>Fungi</taxon>
        <taxon>Dikarya</taxon>
        <taxon>Ascomycota</taxon>
        <taxon>Saccharomycotina</taxon>
        <taxon>Saccharomycetes</taxon>
        <taxon>Saccharomycodales</taxon>
        <taxon>Saccharomycodaceae</taxon>
        <taxon>Hanseniaspora</taxon>
    </lineage>
</organism>
<feature type="region of interest" description="Disordered" evidence="1">
    <location>
        <begin position="187"/>
        <end position="208"/>
    </location>
</feature>
<sequence>MKTQILITDIPKCKFEQNWPQLLQTQLFNGTDAKFKYGSNEGDDVTVFTPLKSLHRIFIMCTNEKTALKLYHYLQDHPNINGTNNNTQSNQCNGKMHVYLTNSMLKSFSSQSSISTTSSSLHTATSTSTPPVLTVDTEGIEFMKKHKSCNTCSDGSLSPVTMDYSPGGHPVKMKRIDTGEYVYYNEPKPNKSRSNSSLLSINNSNSNLRGLNINSAKDSLNKTNQTSNPFIVINDAS</sequence>
<dbReference type="InParanoid" id="A0A1E5R7Z1"/>
<name>A0A1E5R7Z1_9ASCO</name>